<keyword evidence="3 10" id="KW-0328">Glycosyltransferase</keyword>
<evidence type="ECO:0000256" key="1">
    <source>
        <dbReference type="ARBA" id="ARBA00004323"/>
    </source>
</evidence>
<dbReference type="AlphaFoldDB" id="A0A8J1TYS2"/>
<protein>
    <recommendedName>
        <fullName evidence="10">Hexosyltransferase</fullName>
        <ecNumber evidence="10">2.4.1.-</ecNumber>
    </recommendedName>
</protein>
<dbReference type="Proteomes" id="UP000749559">
    <property type="component" value="Unassembled WGS sequence"/>
</dbReference>
<proteinExistence type="inferred from homology"/>
<evidence type="ECO:0000256" key="4">
    <source>
        <dbReference type="ARBA" id="ARBA00022679"/>
    </source>
</evidence>
<dbReference type="GO" id="GO:0000139">
    <property type="term" value="C:Golgi membrane"/>
    <property type="evidence" value="ECO:0007669"/>
    <property type="project" value="UniProtKB-SubCell"/>
</dbReference>
<dbReference type="PANTHER" id="PTHR11214:SF314">
    <property type="entry name" value="HEXOSYLTRANSFERASE"/>
    <property type="match status" value="1"/>
</dbReference>
<keyword evidence="12" id="KW-1185">Reference proteome</keyword>
<dbReference type="OrthoDB" id="2139606at2759"/>
<evidence type="ECO:0000256" key="6">
    <source>
        <dbReference type="ARBA" id="ARBA00022968"/>
    </source>
</evidence>
<gene>
    <name evidence="11" type="ORF">OFUS_LOCUS12580</name>
</gene>
<evidence type="ECO:0000256" key="10">
    <source>
        <dbReference type="RuleBase" id="RU363063"/>
    </source>
</evidence>
<evidence type="ECO:0000313" key="11">
    <source>
        <dbReference type="EMBL" id="CAH1786752.1"/>
    </source>
</evidence>
<dbReference type="EC" id="2.4.1.-" evidence="10"/>
<keyword evidence="6" id="KW-0735">Signal-anchor</keyword>
<dbReference type="EMBL" id="CAIIXF020000006">
    <property type="protein sequence ID" value="CAH1786752.1"/>
    <property type="molecule type" value="Genomic_DNA"/>
</dbReference>
<evidence type="ECO:0000313" key="12">
    <source>
        <dbReference type="Proteomes" id="UP000749559"/>
    </source>
</evidence>
<dbReference type="GO" id="GO:0006493">
    <property type="term" value="P:protein O-linked glycosylation"/>
    <property type="evidence" value="ECO:0007669"/>
    <property type="project" value="TreeGrafter"/>
</dbReference>
<accession>A0A8J1TYS2</accession>
<dbReference type="Pfam" id="PF01762">
    <property type="entry name" value="Galactosyl_T"/>
    <property type="match status" value="1"/>
</dbReference>
<keyword evidence="9" id="KW-0472">Membrane</keyword>
<evidence type="ECO:0000256" key="2">
    <source>
        <dbReference type="ARBA" id="ARBA00008661"/>
    </source>
</evidence>
<organism evidence="11 12">
    <name type="scientific">Owenia fusiformis</name>
    <name type="common">Polychaete worm</name>
    <dbReference type="NCBI Taxonomy" id="6347"/>
    <lineage>
        <taxon>Eukaryota</taxon>
        <taxon>Metazoa</taxon>
        <taxon>Spiralia</taxon>
        <taxon>Lophotrochozoa</taxon>
        <taxon>Annelida</taxon>
        <taxon>Polychaeta</taxon>
        <taxon>Sedentaria</taxon>
        <taxon>Canalipalpata</taxon>
        <taxon>Sabellida</taxon>
        <taxon>Oweniida</taxon>
        <taxon>Oweniidae</taxon>
        <taxon>Owenia</taxon>
    </lineage>
</organism>
<comment type="caution">
    <text evidence="11">The sequence shown here is derived from an EMBL/GenBank/DDBJ whole genome shotgun (WGS) entry which is preliminary data.</text>
</comment>
<dbReference type="InterPro" id="IPR002659">
    <property type="entry name" value="Glyco_trans_31"/>
</dbReference>
<keyword evidence="8 10" id="KW-0333">Golgi apparatus</keyword>
<evidence type="ECO:0000256" key="3">
    <source>
        <dbReference type="ARBA" id="ARBA00022676"/>
    </source>
</evidence>
<keyword evidence="7" id="KW-1133">Transmembrane helix</keyword>
<sequence>MSYREATAHFKMHKKLWKAFLFIVAIFATLRILENFVYSESNTETKMNRTKSSQLDHMGHDTKYGHLTGQETNPVTEKLDTCEDVIKQKNLLKIHPRTNKTRTPKEYYDLSWNNSKLMSAEFILNPKQICVGEVDALVMVLSGTKDAHRRYAVRKTIGGAGKFVDKKIVLVFLMGLTDDPSIQIKINGEMRGRKDIIQANFMDTYENLTIKTHLSLKWAMEFCPHAKYHLHATDDVMFNPYKLFTTLKDLPKEGLYYGCSMPNPVIERRSNIYYHIRSDVKWSGWFYPPMHYGFFFVITQDVVANFYKLSCMTPLTFPDDAQIAAWVEMLNIPVMGKEELCIHWIVVSNEEKMMQLFAHKEHKNMFVHFGSGPETGRKMLRMWKYFEKYYKLTYMPT</sequence>
<dbReference type="GO" id="GO:0016758">
    <property type="term" value="F:hexosyltransferase activity"/>
    <property type="evidence" value="ECO:0007669"/>
    <property type="project" value="InterPro"/>
</dbReference>
<evidence type="ECO:0000256" key="9">
    <source>
        <dbReference type="ARBA" id="ARBA00023136"/>
    </source>
</evidence>
<dbReference type="Gene3D" id="3.90.550.50">
    <property type="match status" value="1"/>
</dbReference>
<name>A0A8J1TYS2_OWEFU</name>
<evidence type="ECO:0000256" key="8">
    <source>
        <dbReference type="ARBA" id="ARBA00023034"/>
    </source>
</evidence>
<reference evidence="11" key="1">
    <citation type="submission" date="2022-03" db="EMBL/GenBank/DDBJ databases">
        <authorList>
            <person name="Martin C."/>
        </authorList>
    </citation>
    <scope>NUCLEOTIDE SEQUENCE</scope>
</reference>
<comment type="subcellular location">
    <subcellularLocation>
        <location evidence="1 10">Golgi apparatus membrane</location>
        <topology evidence="1 10">Single-pass type II membrane protein</topology>
    </subcellularLocation>
</comment>
<keyword evidence="5" id="KW-0812">Transmembrane</keyword>
<dbReference type="PANTHER" id="PTHR11214">
    <property type="entry name" value="BETA-1,3-N-ACETYLGLUCOSAMINYLTRANSFERASE"/>
    <property type="match status" value="1"/>
</dbReference>
<evidence type="ECO:0000256" key="5">
    <source>
        <dbReference type="ARBA" id="ARBA00022692"/>
    </source>
</evidence>
<evidence type="ECO:0000256" key="7">
    <source>
        <dbReference type="ARBA" id="ARBA00022989"/>
    </source>
</evidence>
<comment type="similarity">
    <text evidence="2 10">Belongs to the glycosyltransferase 31 family.</text>
</comment>
<keyword evidence="4" id="KW-0808">Transferase</keyword>